<dbReference type="Proteomes" id="UP000734854">
    <property type="component" value="Unassembled WGS sequence"/>
</dbReference>
<evidence type="ECO:0000313" key="2">
    <source>
        <dbReference type="Proteomes" id="UP000734854"/>
    </source>
</evidence>
<evidence type="ECO:0000313" key="1">
    <source>
        <dbReference type="EMBL" id="KAG6508386.1"/>
    </source>
</evidence>
<proteinExistence type="predicted"/>
<dbReference type="AlphaFoldDB" id="A0A8J5LCG4"/>
<sequence length="197" mass="22261">MNTVARAVLAGHRPSPFSPNSVSFFHSTPVLERKWRNYGHSRLDTTGADNRKENLKKHDVLRHILLAVKYFLVAGLPDRELGQAYAQNMFDYSLKSVYFGGGNWKGRQGRREGGVKQINRGNGSSGGGIKCFNYREIRHRQSDCKKAIAKKTLFVENEDCEDDIAEFSRDLEYDEEAADKVLLEGDVGTTLLVRHLT</sequence>
<gene>
    <name evidence="1" type="ORF">ZIOFF_033760</name>
</gene>
<comment type="caution">
    <text evidence="1">The sequence shown here is derived from an EMBL/GenBank/DDBJ whole genome shotgun (WGS) entry which is preliminary data.</text>
</comment>
<accession>A0A8J5LCG4</accession>
<protein>
    <submittedName>
        <fullName evidence="1">Uncharacterized protein</fullName>
    </submittedName>
</protein>
<dbReference type="EMBL" id="JACMSC010000009">
    <property type="protein sequence ID" value="KAG6508386.1"/>
    <property type="molecule type" value="Genomic_DNA"/>
</dbReference>
<organism evidence="1 2">
    <name type="scientific">Zingiber officinale</name>
    <name type="common">Ginger</name>
    <name type="synonym">Amomum zingiber</name>
    <dbReference type="NCBI Taxonomy" id="94328"/>
    <lineage>
        <taxon>Eukaryota</taxon>
        <taxon>Viridiplantae</taxon>
        <taxon>Streptophyta</taxon>
        <taxon>Embryophyta</taxon>
        <taxon>Tracheophyta</taxon>
        <taxon>Spermatophyta</taxon>
        <taxon>Magnoliopsida</taxon>
        <taxon>Liliopsida</taxon>
        <taxon>Zingiberales</taxon>
        <taxon>Zingiberaceae</taxon>
        <taxon>Zingiber</taxon>
    </lineage>
</organism>
<name>A0A8J5LCG4_ZINOF</name>
<reference evidence="1 2" key="1">
    <citation type="submission" date="2020-08" db="EMBL/GenBank/DDBJ databases">
        <title>Plant Genome Project.</title>
        <authorList>
            <person name="Zhang R.-G."/>
        </authorList>
    </citation>
    <scope>NUCLEOTIDE SEQUENCE [LARGE SCALE GENOMIC DNA]</scope>
    <source>
        <tissue evidence="1">Rhizome</tissue>
    </source>
</reference>
<keyword evidence="2" id="KW-1185">Reference proteome</keyword>